<protein>
    <submittedName>
        <fullName evidence="1">Uncharacterized protein</fullName>
    </submittedName>
</protein>
<dbReference type="EMBL" id="JBHUFP010000009">
    <property type="protein sequence ID" value="MFD1806173.1"/>
    <property type="molecule type" value="Genomic_DNA"/>
</dbReference>
<keyword evidence="2" id="KW-1185">Reference proteome</keyword>
<proteinExistence type="predicted"/>
<dbReference type="Proteomes" id="UP001597420">
    <property type="component" value="Unassembled WGS sequence"/>
</dbReference>
<evidence type="ECO:0000313" key="1">
    <source>
        <dbReference type="EMBL" id="MFD1806173.1"/>
    </source>
</evidence>
<organism evidence="1 2">
    <name type="scientific">Pasteurella oralis</name>
    <dbReference type="NCBI Taxonomy" id="1071947"/>
    <lineage>
        <taxon>Bacteria</taxon>
        <taxon>Pseudomonadati</taxon>
        <taxon>Pseudomonadota</taxon>
        <taxon>Gammaproteobacteria</taxon>
        <taxon>Pasteurellales</taxon>
        <taxon>Pasteurellaceae</taxon>
        <taxon>Pasteurella</taxon>
    </lineage>
</organism>
<dbReference type="RefSeq" id="WP_379097930.1">
    <property type="nucleotide sequence ID" value="NZ_JBHUFP010000009.1"/>
</dbReference>
<comment type="caution">
    <text evidence="1">The sequence shown here is derived from an EMBL/GenBank/DDBJ whole genome shotgun (WGS) entry which is preliminary data.</text>
</comment>
<name>A0ABW4NUU8_9PAST</name>
<gene>
    <name evidence="1" type="ORF">ACFSAV_07315</name>
</gene>
<reference evidence="2" key="1">
    <citation type="journal article" date="2019" name="Int. J. Syst. Evol. Microbiol.">
        <title>The Global Catalogue of Microorganisms (GCM) 10K type strain sequencing project: providing services to taxonomists for standard genome sequencing and annotation.</title>
        <authorList>
            <consortium name="The Broad Institute Genomics Platform"/>
            <consortium name="The Broad Institute Genome Sequencing Center for Infectious Disease"/>
            <person name="Wu L."/>
            <person name="Ma J."/>
        </authorList>
    </citation>
    <scope>NUCLEOTIDE SEQUENCE [LARGE SCALE GENOMIC DNA]</scope>
    <source>
        <strain evidence="2">CCM 7950</strain>
    </source>
</reference>
<sequence>MNMTDSQLARAVDMRDIAMLDEICDHEISEEQQIAHFEEQVKLGNTCEFYYLTEQLSSDDNFWLAIGSGADYLKIRDEHIFNIVVNKKYYEKEDFLR</sequence>
<evidence type="ECO:0000313" key="2">
    <source>
        <dbReference type="Proteomes" id="UP001597420"/>
    </source>
</evidence>
<accession>A0ABW4NUU8</accession>